<dbReference type="AlphaFoldDB" id="A0ABD0V5L2"/>
<dbReference type="EMBL" id="JANQDX010000008">
    <property type="protein sequence ID" value="KAL0920238.1"/>
    <property type="molecule type" value="Genomic_DNA"/>
</dbReference>
<sequence length="72" mass="8206">MAARRQYTYRRRVPQGERNMDPEQNATDGIEEEERRELPESTQLVKEVLRNQIGKGGSYEPNGKGGSSGPNW</sequence>
<organism evidence="2 3">
    <name type="scientific">Dendrobium thyrsiflorum</name>
    <name type="common">Pinecone-like raceme dendrobium</name>
    <name type="synonym">Orchid</name>
    <dbReference type="NCBI Taxonomy" id="117978"/>
    <lineage>
        <taxon>Eukaryota</taxon>
        <taxon>Viridiplantae</taxon>
        <taxon>Streptophyta</taxon>
        <taxon>Embryophyta</taxon>
        <taxon>Tracheophyta</taxon>
        <taxon>Spermatophyta</taxon>
        <taxon>Magnoliopsida</taxon>
        <taxon>Liliopsida</taxon>
        <taxon>Asparagales</taxon>
        <taxon>Orchidaceae</taxon>
        <taxon>Epidendroideae</taxon>
        <taxon>Malaxideae</taxon>
        <taxon>Dendrobiinae</taxon>
        <taxon>Dendrobium</taxon>
    </lineage>
</organism>
<feature type="compositionally biased region" description="Gly residues" evidence="1">
    <location>
        <begin position="63"/>
        <end position="72"/>
    </location>
</feature>
<feature type="region of interest" description="Disordered" evidence="1">
    <location>
        <begin position="1"/>
        <end position="72"/>
    </location>
</feature>
<protein>
    <submittedName>
        <fullName evidence="2">Uncharacterized protein</fullName>
    </submittedName>
</protein>
<name>A0ABD0V5L2_DENTH</name>
<evidence type="ECO:0000313" key="3">
    <source>
        <dbReference type="Proteomes" id="UP001552299"/>
    </source>
</evidence>
<evidence type="ECO:0000256" key="1">
    <source>
        <dbReference type="SAM" id="MobiDB-lite"/>
    </source>
</evidence>
<evidence type="ECO:0000313" key="2">
    <source>
        <dbReference type="EMBL" id="KAL0920238.1"/>
    </source>
</evidence>
<dbReference type="Proteomes" id="UP001552299">
    <property type="component" value="Unassembled WGS sequence"/>
</dbReference>
<accession>A0ABD0V5L2</accession>
<gene>
    <name evidence="2" type="ORF">M5K25_009359</name>
</gene>
<keyword evidence="3" id="KW-1185">Reference proteome</keyword>
<reference evidence="2 3" key="1">
    <citation type="journal article" date="2024" name="Plant Biotechnol. J.">
        <title>Dendrobium thyrsiflorum genome and its molecular insights into genes involved in important horticultural traits.</title>
        <authorList>
            <person name="Chen B."/>
            <person name="Wang J.Y."/>
            <person name="Zheng P.J."/>
            <person name="Li K.L."/>
            <person name="Liang Y.M."/>
            <person name="Chen X.F."/>
            <person name="Zhang C."/>
            <person name="Zhao X."/>
            <person name="He X."/>
            <person name="Zhang G.Q."/>
            <person name="Liu Z.J."/>
            <person name="Xu Q."/>
        </authorList>
    </citation>
    <scope>NUCLEOTIDE SEQUENCE [LARGE SCALE GENOMIC DNA]</scope>
    <source>
        <strain evidence="2">GZMU011</strain>
    </source>
</reference>
<proteinExistence type="predicted"/>
<comment type="caution">
    <text evidence="2">The sequence shown here is derived from an EMBL/GenBank/DDBJ whole genome shotgun (WGS) entry which is preliminary data.</text>
</comment>